<protein>
    <submittedName>
        <fullName evidence="5">Imidazolonepropionase-like amidohydrolase</fullName>
    </submittedName>
</protein>
<comment type="similarity">
    <text evidence="1">Belongs to the TolB family.</text>
</comment>
<gene>
    <name evidence="5" type="ORF">IP93_02840</name>
</gene>
<keyword evidence="3" id="KW-0732">Signal</keyword>
<dbReference type="Gene3D" id="1.20.58.520">
    <property type="entry name" value="Amidohydrolase"/>
    <property type="match status" value="1"/>
</dbReference>
<dbReference type="Gene3D" id="3.30.110.90">
    <property type="entry name" value="Amidohydrolase"/>
    <property type="match status" value="1"/>
</dbReference>
<feature type="signal peptide" evidence="3">
    <location>
        <begin position="1"/>
        <end position="26"/>
    </location>
</feature>
<dbReference type="InterPro" id="IPR032466">
    <property type="entry name" value="Metal_Hydrolase"/>
</dbReference>
<name>A0A562LGU7_9GAMM</name>
<dbReference type="SUPFAM" id="SSF51338">
    <property type="entry name" value="Composite domain of metallo-dependent hydrolases"/>
    <property type="match status" value="1"/>
</dbReference>
<feature type="domain" description="Amidohydrolase-related" evidence="4">
    <location>
        <begin position="769"/>
        <end position="1101"/>
    </location>
</feature>
<keyword evidence="5" id="KW-0378">Hydrolase</keyword>
<dbReference type="Gene3D" id="3.40.50.10910">
    <property type="entry name" value="Amidohydrolase"/>
    <property type="match status" value="1"/>
</dbReference>
<dbReference type="OrthoDB" id="9758793at2"/>
<dbReference type="GO" id="GO:0016810">
    <property type="term" value="F:hydrolase activity, acting on carbon-nitrogen (but not peptide) bonds"/>
    <property type="evidence" value="ECO:0007669"/>
    <property type="project" value="InterPro"/>
</dbReference>
<evidence type="ECO:0000256" key="2">
    <source>
        <dbReference type="SAM" id="MobiDB-lite"/>
    </source>
</evidence>
<dbReference type="Proteomes" id="UP000316471">
    <property type="component" value="Unassembled WGS sequence"/>
</dbReference>
<evidence type="ECO:0000256" key="3">
    <source>
        <dbReference type="SAM" id="SignalP"/>
    </source>
</evidence>
<dbReference type="PANTHER" id="PTHR36842">
    <property type="entry name" value="PROTEIN TOLB HOMOLOG"/>
    <property type="match status" value="1"/>
</dbReference>
<feature type="compositionally biased region" description="Basic and acidic residues" evidence="2">
    <location>
        <begin position="73"/>
        <end position="84"/>
    </location>
</feature>
<dbReference type="SUPFAM" id="SSF51556">
    <property type="entry name" value="Metallo-dependent hydrolases"/>
    <property type="match status" value="1"/>
</dbReference>
<sequence length="1155" mass="125694">MTSNRCLLAVALASAISFHVATPAHAQQPPPQPQPQAKEQADKDKVQLEQDALDPAGNDPAKAPAQTAKGRTRPGEDADQKKWDVTAAHGQTKPVRFETDEGTWMDVDVSPDGRQIAFSLLGDLYRMPIGGGAATRVTSGPAWDVQPRFSPDGKELAFTSDRGGGNNLWRVPVSGMSADGSNATQVTKEDFRLLNNPAWTPDGQFLIGRKHFTGERSLGAGELWLYHASGGGGVQLTKQKNDQQDLGEPAVSPDGRYVYFSEDVSAGPFFQYNKNPHAVIYALKRLDRESGKIDTLVATPGGAVRPQPSPDGKSLAFVKRIRDKSVLHVLDLASGEARPVWNGLSHDQQEAWAIFGPYSNFDWTPDSKAVVVWAQGKLWRVDMASGKAANIPFTAQVEQTVTAPLRFEQKIDEGTFAPKMIRDVATSADGKTLIFHAVGQLWRKRLPDGKPERLTGNDGVYEYQPSFSADGRKLQYTTWSDAGMGAIYVRDAGGSGLGKRLTQEKGFYYGPRFSPDGSRIVYSKTGGGGLTGSMWSGEKGIYVMPAGGGKPMRVADSGEAPQFSADGKRVYFLTGGGLKKKLMSVGLNGEEPREVYDLKYVDGVSISPDGKWVAFTELFNAYVAPLVTTGKAVELSKDSKAMPVTAVSADVGSYLHWSADSKSLNWMVGDRYYSRPLNQAFAFLPGAPKELPKPTTNGGIAVGLTVPVDKPRDVVAFTNARIVTMRDAETAQEVIENGTLVVRGDVIEAVGVGVAIPAGARVVDAAGKTIVPGYVDAHAHAAHFGQGVVPQQNWAYYTNLAFGVTTMHDPSATTEFVFSESELQKAGKMVGPRVFSTGTILYGADGDFKAVVNSLDDARSHLRRMKANGAFSVKSYNQPRRDQRQQINTAARELGMLVVEEGGSTFHHNMTMVLDGVTGIEHNIPVAPLYKDVVGLWSQTDVRNTPTLVVSYGGLSGEYWWYARDNVWEDRKLNRFFPRETLDARSIRRETAPDWDYWHIEVAKSAKKLRDAGVKIQVGGHGQLQGLSPNWETWMLTQGGFSNFEALRAATFDGADYLGLGKQIGSLEVGKQADLVVLNSNPLENIRATTDTRYVMVDGRLFDVDADMAEVGNRGEKAPNFYWQRHRDGQTFGLEYGPTAVCHCPKGHGAHVHLD</sequence>
<dbReference type="InterPro" id="IPR011659">
    <property type="entry name" value="WD40"/>
</dbReference>
<dbReference type="SUPFAM" id="SSF82171">
    <property type="entry name" value="DPP6 N-terminal domain-like"/>
    <property type="match status" value="2"/>
</dbReference>
<evidence type="ECO:0000313" key="5">
    <source>
        <dbReference type="EMBL" id="TWI06848.1"/>
    </source>
</evidence>
<dbReference type="Pfam" id="PF01979">
    <property type="entry name" value="Amidohydro_1"/>
    <property type="match status" value="1"/>
</dbReference>
<organism evidence="5 6">
    <name type="scientific">Aerolutibacter ruishenii</name>
    <dbReference type="NCBI Taxonomy" id="686800"/>
    <lineage>
        <taxon>Bacteria</taxon>
        <taxon>Pseudomonadati</taxon>
        <taxon>Pseudomonadota</taxon>
        <taxon>Gammaproteobacteria</taxon>
        <taxon>Lysobacterales</taxon>
        <taxon>Lysobacteraceae</taxon>
        <taxon>Aerolutibacter</taxon>
    </lineage>
</organism>
<feature type="region of interest" description="Disordered" evidence="2">
    <location>
        <begin position="22"/>
        <end position="95"/>
    </location>
</feature>
<dbReference type="InterPro" id="IPR011042">
    <property type="entry name" value="6-blade_b-propeller_TolB-like"/>
</dbReference>
<dbReference type="AlphaFoldDB" id="A0A562LGU7"/>
<dbReference type="Gene3D" id="2.120.10.30">
    <property type="entry name" value="TolB, C-terminal domain"/>
    <property type="match status" value="3"/>
</dbReference>
<keyword evidence="6" id="KW-1185">Reference proteome</keyword>
<dbReference type="PANTHER" id="PTHR36842:SF1">
    <property type="entry name" value="PROTEIN TOLB"/>
    <property type="match status" value="1"/>
</dbReference>
<dbReference type="RefSeq" id="WP_144816759.1">
    <property type="nucleotide sequence ID" value="NZ_VLKP01000014.1"/>
</dbReference>
<dbReference type="Gene3D" id="2.30.40.10">
    <property type="entry name" value="Urease, subunit C, domain 1"/>
    <property type="match status" value="1"/>
</dbReference>
<proteinExistence type="inferred from homology"/>
<reference evidence="5 6" key="1">
    <citation type="journal article" date="2015" name="Stand. Genomic Sci.">
        <title>Genomic Encyclopedia of Bacterial and Archaeal Type Strains, Phase III: the genomes of soil and plant-associated and newly described type strains.</title>
        <authorList>
            <person name="Whitman W.B."/>
            <person name="Woyke T."/>
            <person name="Klenk H.P."/>
            <person name="Zhou Y."/>
            <person name="Lilburn T.G."/>
            <person name="Beck B.J."/>
            <person name="De Vos P."/>
            <person name="Vandamme P."/>
            <person name="Eisen J.A."/>
            <person name="Garrity G."/>
            <person name="Hugenholtz P."/>
            <person name="Kyrpides N.C."/>
        </authorList>
    </citation>
    <scope>NUCLEOTIDE SEQUENCE [LARGE SCALE GENOMIC DNA]</scope>
    <source>
        <strain evidence="5 6">CGMCC 1.10136</strain>
    </source>
</reference>
<evidence type="ECO:0000256" key="1">
    <source>
        <dbReference type="ARBA" id="ARBA00009820"/>
    </source>
</evidence>
<evidence type="ECO:0000259" key="4">
    <source>
        <dbReference type="Pfam" id="PF01979"/>
    </source>
</evidence>
<dbReference type="Pfam" id="PF07676">
    <property type="entry name" value="PD40"/>
    <property type="match status" value="3"/>
</dbReference>
<accession>A0A562LGU7</accession>
<comment type="caution">
    <text evidence="5">The sequence shown here is derived from an EMBL/GenBank/DDBJ whole genome shotgun (WGS) entry which is preliminary data.</text>
</comment>
<evidence type="ECO:0000313" key="6">
    <source>
        <dbReference type="Proteomes" id="UP000316471"/>
    </source>
</evidence>
<dbReference type="InterPro" id="IPR006680">
    <property type="entry name" value="Amidohydro-rel"/>
</dbReference>
<feature type="chain" id="PRO_5021801105" evidence="3">
    <location>
        <begin position="27"/>
        <end position="1155"/>
    </location>
</feature>
<dbReference type="InterPro" id="IPR011059">
    <property type="entry name" value="Metal-dep_hydrolase_composite"/>
</dbReference>
<dbReference type="EMBL" id="VLKP01000014">
    <property type="protein sequence ID" value="TWI06848.1"/>
    <property type="molecule type" value="Genomic_DNA"/>
</dbReference>
<feature type="compositionally biased region" description="Basic and acidic residues" evidence="2">
    <location>
        <begin position="39"/>
        <end position="48"/>
    </location>
</feature>